<gene>
    <name evidence="2" type="ORF">SR882_04955</name>
</gene>
<reference evidence="2 3" key="1">
    <citation type="submission" date="2023-11" db="EMBL/GenBank/DDBJ databases">
        <title>MicrobeMod: A computational toolkit for identifying prokaryotic methylation and restriction-modification with nanopore sequencing.</title>
        <authorList>
            <person name="Crits-Christoph A."/>
            <person name="Kang S.C."/>
            <person name="Lee H."/>
            <person name="Ostrov N."/>
        </authorList>
    </citation>
    <scope>NUCLEOTIDE SEQUENCE [LARGE SCALE GENOMIC DNA]</scope>
    <source>
        <strain evidence="2 3">ATCC 49870</strain>
    </source>
</reference>
<evidence type="ECO:0000313" key="3">
    <source>
        <dbReference type="Proteomes" id="UP001327459"/>
    </source>
</evidence>
<dbReference type="InterPro" id="IPR002782">
    <property type="entry name" value="Mut7-C_RNAse_dom"/>
</dbReference>
<name>A0ABZ0Z129_9GAMM</name>
<dbReference type="RefSeq" id="WP_322522226.1">
    <property type="nucleotide sequence ID" value="NZ_CP140153.1"/>
</dbReference>
<organism evidence="2 3">
    <name type="scientific">Guyparkeria halophila</name>
    <dbReference type="NCBI Taxonomy" id="47960"/>
    <lineage>
        <taxon>Bacteria</taxon>
        <taxon>Pseudomonadati</taxon>
        <taxon>Pseudomonadota</taxon>
        <taxon>Gammaproteobacteria</taxon>
        <taxon>Chromatiales</taxon>
        <taxon>Thioalkalibacteraceae</taxon>
        <taxon>Guyparkeria</taxon>
    </lineage>
</organism>
<proteinExistence type="predicted"/>
<protein>
    <submittedName>
        <fullName evidence="2">Mut7-C RNAse domain-containing protein</fullName>
    </submittedName>
</protein>
<feature type="domain" description="Mut7-C RNAse" evidence="1">
    <location>
        <begin position="4"/>
        <end position="148"/>
    </location>
</feature>
<dbReference type="EMBL" id="CP140153">
    <property type="protein sequence ID" value="WQH17254.1"/>
    <property type="molecule type" value="Genomic_DNA"/>
</dbReference>
<keyword evidence="3" id="KW-1185">Reference proteome</keyword>
<dbReference type="Proteomes" id="UP001327459">
    <property type="component" value="Chromosome"/>
</dbReference>
<accession>A0ABZ0Z129</accession>
<evidence type="ECO:0000313" key="2">
    <source>
        <dbReference type="EMBL" id="WQH17254.1"/>
    </source>
</evidence>
<dbReference type="Pfam" id="PF01927">
    <property type="entry name" value="Mut7-C"/>
    <property type="match status" value="1"/>
</dbReference>
<sequence length="162" mass="18872">MAEPRFLCDEMLQRLGRWLRAAGFDTAIAASGSDDRVLVEQSRNEERWLITRDRHLARFRNGDGRIVLLQSNDTPGLAAELSERFQIDWLHRPFSRCLDCNTPLRPATVDQLKEVPREALAIDPTAWYCPTCDKVLWRGSHVRRMRHTLEKFDRGEWVVAKE</sequence>
<evidence type="ECO:0000259" key="1">
    <source>
        <dbReference type="Pfam" id="PF01927"/>
    </source>
</evidence>
<dbReference type="PANTHER" id="PTHR39081">
    <property type="entry name" value="MUT7-C DOMAIN-CONTAINING PROTEIN"/>
    <property type="match status" value="1"/>
</dbReference>
<dbReference type="PANTHER" id="PTHR39081:SF1">
    <property type="entry name" value="MUT7-C RNASE DOMAIN-CONTAINING PROTEIN"/>
    <property type="match status" value="1"/>
</dbReference>